<organism evidence="2 3">
    <name type="scientific">Dokdonia sinensis</name>
    <dbReference type="NCBI Taxonomy" id="2479847"/>
    <lineage>
        <taxon>Bacteria</taxon>
        <taxon>Pseudomonadati</taxon>
        <taxon>Bacteroidota</taxon>
        <taxon>Flavobacteriia</taxon>
        <taxon>Flavobacteriales</taxon>
        <taxon>Flavobacteriaceae</taxon>
        <taxon>Dokdonia</taxon>
    </lineage>
</organism>
<proteinExistence type="predicted"/>
<evidence type="ECO:0000313" key="2">
    <source>
        <dbReference type="EMBL" id="RMB56559.1"/>
    </source>
</evidence>
<gene>
    <name evidence="2" type="ORF">EAX61_14210</name>
</gene>
<name>A0A3M0G622_9FLAO</name>
<reference evidence="2 3" key="1">
    <citation type="submission" date="2018-10" db="EMBL/GenBank/DDBJ databases">
        <title>Dokdonia luteus sp. nov., isolated from sea water.</title>
        <authorList>
            <person name="Zhou L.Y."/>
            <person name="Du Z.J."/>
        </authorList>
    </citation>
    <scope>NUCLEOTIDE SEQUENCE [LARGE SCALE GENOMIC DNA]</scope>
    <source>
        <strain evidence="2 3">SH27</strain>
    </source>
</reference>
<accession>A0A3M0G622</accession>
<keyword evidence="3" id="KW-1185">Reference proteome</keyword>
<dbReference type="EMBL" id="REFV01000016">
    <property type="protein sequence ID" value="RMB56559.1"/>
    <property type="molecule type" value="Genomic_DNA"/>
</dbReference>
<keyword evidence="1" id="KW-0472">Membrane</keyword>
<keyword evidence="1" id="KW-1133">Transmembrane helix</keyword>
<keyword evidence="1" id="KW-0812">Transmembrane</keyword>
<feature type="transmembrane region" description="Helical" evidence="1">
    <location>
        <begin position="54"/>
        <end position="71"/>
    </location>
</feature>
<feature type="transmembrane region" description="Helical" evidence="1">
    <location>
        <begin position="6"/>
        <end position="23"/>
    </location>
</feature>
<comment type="caution">
    <text evidence="2">The sequence shown here is derived from an EMBL/GenBank/DDBJ whole genome shotgun (WGS) entry which is preliminary data.</text>
</comment>
<evidence type="ECO:0000313" key="3">
    <source>
        <dbReference type="Proteomes" id="UP000281985"/>
    </source>
</evidence>
<protein>
    <submittedName>
        <fullName evidence="2">Uncharacterized protein</fullName>
    </submittedName>
</protein>
<dbReference type="AlphaFoldDB" id="A0A3M0G622"/>
<dbReference type="Proteomes" id="UP000281985">
    <property type="component" value="Unassembled WGS sequence"/>
</dbReference>
<evidence type="ECO:0000256" key="1">
    <source>
        <dbReference type="SAM" id="Phobius"/>
    </source>
</evidence>
<sequence length="74" mass="8420">MEPSLLTSLIGISVFTILMYFGFKYANGNWKVSESKKSDYFNWTNKHGKTIKKAIIIISVIYGISMLIQISNLI</sequence>